<feature type="compositionally biased region" description="Basic and acidic residues" evidence="1">
    <location>
        <begin position="49"/>
        <end position="65"/>
    </location>
</feature>
<comment type="caution">
    <text evidence="2">The sequence shown here is derived from an EMBL/GenBank/DDBJ whole genome shotgun (WGS) entry which is preliminary data.</text>
</comment>
<feature type="compositionally biased region" description="Basic and acidic residues" evidence="1">
    <location>
        <begin position="14"/>
        <end position="30"/>
    </location>
</feature>
<keyword evidence="3" id="KW-1185">Reference proteome</keyword>
<dbReference type="Proteomes" id="UP000023152">
    <property type="component" value="Unassembled WGS sequence"/>
</dbReference>
<dbReference type="AlphaFoldDB" id="X6LES6"/>
<accession>X6LES6</accession>
<name>X6LES6_RETFI</name>
<organism evidence="2 3">
    <name type="scientific">Reticulomyxa filosa</name>
    <dbReference type="NCBI Taxonomy" id="46433"/>
    <lineage>
        <taxon>Eukaryota</taxon>
        <taxon>Sar</taxon>
        <taxon>Rhizaria</taxon>
        <taxon>Retaria</taxon>
        <taxon>Foraminifera</taxon>
        <taxon>Monothalamids</taxon>
        <taxon>Reticulomyxidae</taxon>
        <taxon>Reticulomyxa</taxon>
    </lineage>
</organism>
<evidence type="ECO:0000313" key="3">
    <source>
        <dbReference type="Proteomes" id="UP000023152"/>
    </source>
</evidence>
<proteinExistence type="predicted"/>
<feature type="region of interest" description="Disordered" evidence="1">
    <location>
        <begin position="1"/>
        <end position="65"/>
    </location>
</feature>
<gene>
    <name evidence="2" type="ORF">RFI_37391</name>
</gene>
<protein>
    <submittedName>
        <fullName evidence="2">Uncharacterized protein</fullName>
    </submittedName>
</protein>
<evidence type="ECO:0000256" key="1">
    <source>
        <dbReference type="SAM" id="MobiDB-lite"/>
    </source>
</evidence>
<sequence length="88" mass="10135">MQNWLEKLIDEDENKDKENGNEKENKKEEANIASNESNKKQEASTATTDNEKSKPRQISENERGHFYQIKNFFGSFGIAKKKGILSLD</sequence>
<reference evidence="2 3" key="1">
    <citation type="journal article" date="2013" name="Curr. Biol.">
        <title>The Genome of the Foraminiferan Reticulomyxa filosa.</title>
        <authorList>
            <person name="Glockner G."/>
            <person name="Hulsmann N."/>
            <person name="Schleicher M."/>
            <person name="Noegel A.A."/>
            <person name="Eichinger L."/>
            <person name="Gallinger C."/>
            <person name="Pawlowski J."/>
            <person name="Sierra R."/>
            <person name="Euteneuer U."/>
            <person name="Pillet L."/>
            <person name="Moustafa A."/>
            <person name="Platzer M."/>
            <person name="Groth M."/>
            <person name="Szafranski K."/>
            <person name="Schliwa M."/>
        </authorList>
    </citation>
    <scope>NUCLEOTIDE SEQUENCE [LARGE SCALE GENOMIC DNA]</scope>
</reference>
<evidence type="ECO:0000313" key="2">
    <source>
        <dbReference type="EMBL" id="ETO00069.1"/>
    </source>
</evidence>
<dbReference type="EMBL" id="ASPP01042083">
    <property type="protein sequence ID" value="ETO00069.1"/>
    <property type="molecule type" value="Genomic_DNA"/>
</dbReference>